<dbReference type="Proteomes" id="UP001198612">
    <property type="component" value="Unassembled WGS sequence"/>
</dbReference>
<reference evidence="2 3" key="1">
    <citation type="submission" date="2021-10" db="EMBL/GenBank/DDBJ databases">
        <title>Anaerobic single-cell dispensing facilitates the cultivation of human gut bacteria.</title>
        <authorList>
            <person name="Afrizal A."/>
        </authorList>
    </citation>
    <scope>NUCLEOTIDE SEQUENCE [LARGE SCALE GENOMIC DNA]</scope>
    <source>
        <strain evidence="2 3">CLA-AA-H217</strain>
    </source>
</reference>
<sequence>MTKNTPTVKIIVATHKKYEMPQDAMYLPLHVGAEGKTDQNGNPLDLGYQKDNTGENISNKNAAYCELTGLYWAWKNLDTDYTGLAHYRRHFGKKTKAPFEGVLTYNELRPMLEKYKIFVPKKRKYYIETLYSHYEHTHYASQLDITREIIAEKYPDYLKSYDEVVKHTYGYMFNMMIMQKRYLNDYCEWLFDILFELEKRIDPQELSAFQGRFYGRVSEIIFNVWLDGEIKLGKIKKNEIKELPYQHMEKINWWKKSTAFLKAKFVGKRYEGSF</sequence>
<name>A0AAW4WDI5_9FIRM</name>
<evidence type="ECO:0000259" key="1">
    <source>
        <dbReference type="Pfam" id="PF14393"/>
    </source>
</evidence>
<dbReference type="EMBL" id="JAJEQQ010000020">
    <property type="protein sequence ID" value="MCC2228569.1"/>
    <property type="molecule type" value="Genomic_DNA"/>
</dbReference>
<dbReference type="InterPro" id="IPR025536">
    <property type="entry name" value="DUF4422"/>
</dbReference>
<gene>
    <name evidence="2" type="ORF">LKD40_12245</name>
</gene>
<protein>
    <submittedName>
        <fullName evidence="2">DUF4422 domain-containing protein</fullName>
    </submittedName>
</protein>
<feature type="domain" description="DUF4422" evidence="1">
    <location>
        <begin position="9"/>
        <end position="227"/>
    </location>
</feature>
<accession>A0AAW4WDI5</accession>
<dbReference type="RefSeq" id="WP_059086096.1">
    <property type="nucleotide sequence ID" value="NZ_JAJEPT010000025.1"/>
</dbReference>
<dbReference type="Pfam" id="PF14393">
    <property type="entry name" value="DUF4422"/>
    <property type="match status" value="1"/>
</dbReference>
<evidence type="ECO:0000313" key="2">
    <source>
        <dbReference type="EMBL" id="MCC2228569.1"/>
    </source>
</evidence>
<dbReference type="AlphaFoldDB" id="A0AAW4WDI5"/>
<proteinExistence type="predicted"/>
<keyword evidence="3" id="KW-1185">Reference proteome</keyword>
<evidence type="ECO:0000313" key="3">
    <source>
        <dbReference type="Proteomes" id="UP001198612"/>
    </source>
</evidence>
<organism evidence="2 3">
    <name type="scientific">Blautia fusiformis</name>
    <dbReference type="NCBI Taxonomy" id="2881264"/>
    <lineage>
        <taxon>Bacteria</taxon>
        <taxon>Bacillati</taxon>
        <taxon>Bacillota</taxon>
        <taxon>Clostridia</taxon>
        <taxon>Lachnospirales</taxon>
        <taxon>Lachnospiraceae</taxon>
        <taxon>Blautia</taxon>
    </lineage>
</organism>
<comment type="caution">
    <text evidence="2">The sequence shown here is derived from an EMBL/GenBank/DDBJ whole genome shotgun (WGS) entry which is preliminary data.</text>
</comment>